<keyword evidence="4" id="KW-0233">DNA recombination</keyword>
<dbReference type="RefSeq" id="WP_214393640.1">
    <property type="nucleotide sequence ID" value="NZ_JAFLWW010000014.1"/>
</dbReference>
<comment type="caution">
    <text evidence="6">The sequence shown here is derived from an EMBL/GenBank/DDBJ whole genome shotgun (WGS) entry which is preliminary data.</text>
</comment>
<dbReference type="PROSITE" id="PS51898">
    <property type="entry name" value="TYR_RECOMBINASE"/>
    <property type="match status" value="1"/>
</dbReference>
<reference evidence="6" key="1">
    <citation type="journal article" date="2021" name="Microorganisms">
        <title>Phylogenomic Reconstruction and Metabolic Potential of the Genus Aminobacter.</title>
        <authorList>
            <person name="Artuso I."/>
            <person name="Turrini P."/>
            <person name="Pirolo M."/>
            <person name="Lugli G.A."/>
            <person name="Ventura M."/>
            <person name="Visca P."/>
        </authorList>
    </citation>
    <scope>NUCLEOTIDE SEQUENCE</scope>
    <source>
        <strain evidence="6">LMG 26462</strain>
    </source>
</reference>
<dbReference type="InterPro" id="IPR002104">
    <property type="entry name" value="Integrase_catalytic"/>
</dbReference>
<keyword evidence="3" id="KW-0238">DNA-binding</keyword>
<evidence type="ECO:0000256" key="2">
    <source>
        <dbReference type="ARBA" id="ARBA00022908"/>
    </source>
</evidence>
<dbReference type="AlphaFoldDB" id="A0A9X1AH10"/>
<dbReference type="InterPro" id="IPR050090">
    <property type="entry name" value="Tyrosine_recombinase_XerCD"/>
</dbReference>
<dbReference type="PANTHER" id="PTHR30349:SF41">
    <property type="entry name" value="INTEGRASE_RECOMBINASE PROTEIN MJ0367-RELATED"/>
    <property type="match status" value="1"/>
</dbReference>
<protein>
    <submittedName>
        <fullName evidence="6">Tyrosine-type recombinase/integrase</fullName>
    </submittedName>
</protein>
<keyword evidence="2" id="KW-0229">DNA integration</keyword>
<reference evidence="6" key="2">
    <citation type="submission" date="2021-03" db="EMBL/GenBank/DDBJ databases">
        <authorList>
            <person name="Artuso I."/>
            <person name="Turrini P."/>
            <person name="Pirolo M."/>
            <person name="Lugli G.A."/>
            <person name="Ventura M."/>
            <person name="Visca P."/>
        </authorList>
    </citation>
    <scope>NUCLEOTIDE SEQUENCE</scope>
    <source>
        <strain evidence="6">LMG 26462</strain>
    </source>
</reference>
<comment type="similarity">
    <text evidence="1">Belongs to the 'phage' integrase family.</text>
</comment>
<dbReference type="Proteomes" id="UP001138921">
    <property type="component" value="Unassembled WGS sequence"/>
</dbReference>
<evidence type="ECO:0000256" key="4">
    <source>
        <dbReference type="ARBA" id="ARBA00023172"/>
    </source>
</evidence>
<dbReference type="GO" id="GO:0003677">
    <property type="term" value="F:DNA binding"/>
    <property type="evidence" value="ECO:0007669"/>
    <property type="project" value="UniProtKB-KW"/>
</dbReference>
<dbReference type="GO" id="GO:0006310">
    <property type="term" value="P:DNA recombination"/>
    <property type="evidence" value="ECO:0007669"/>
    <property type="project" value="UniProtKB-KW"/>
</dbReference>
<dbReference type="Gene3D" id="1.10.443.10">
    <property type="entry name" value="Intergrase catalytic core"/>
    <property type="match status" value="1"/>
</dbReference>
<dbReference type="PANTHER" id="PTHR30349">
    <property type="entry name" value="PHAGE INTEGRASE-RELATED"/>
    <property type="match status" value="1"/>
</dbReference>
<dbReference type="GO" id="GO:0015074">
    <property type="term" value="P:DNA integration"/>
    <property type="evidence" value="ECO:0007669"/>
    <property type="project" value="UniProtKB-KW"/>
</dbReference>
<dbReference type="InterPro" id="IPR011010">
    <property type="entry name" value="DNA_brk_join_enz"/>
</dbReference>
<evidence type="ECO:0000313" key="7">
    <source>
        <dbReference type="Proteomes" id="UP001138921"/>
    </source>
</evidence>
<dbReference type="EMBL" id="JAFLWW010000014">
    <property type="protein sequence ID" value="MBT1159835.1"/>
    <property type="molecule type" value="Genomic_DNA"/>
</dbReference>
<dbReference type="SUPFAM" id="SSF56349">
    <property type="entry name" value="DNA breaking-rejoining enzymes"/>
    <property type="match status" value="1"/>
</dbReference>
<dbReference type="Pfam" id="PF00589">
    <property type="entry name" value="Phage_integrase"/>
    <property type="match status" value="1"/>
</dbReference>
<sequence length="454" mass="52580">MTTWPDPERRSIARYLAGLGLRSANSRIYYKQVLHSFQDVAERHAELNQDVLADWLRAWSERWAASTQLHRTRIIDRFLDHLVQTGVINRSPVVALRETCNIKQCKPVWRALASDTPDRALAELRQPRPFGTVLGGMMAEHVALMRNRGYRYSTQPVWLMRFDRFLQLNPALRDEPIEVMLEHWASAKATRNHAAECEKLKRVLAKILRYRNPSIPPRRPDPRPEKEVAKQWRKPHIYSPADVRRMLDIARSYPSPRAALRPLSIYTMLLLAYCAGLRRGELARLDLGDVDLQGGTITVRQTKFFKTRILPLPDSVMAELRAYIVARRRAGASQDSRSGLFWHEQRGARYTKEAIAWLLVDVIRRAELKPPQGRTGPRLHDLRHSMVVNRILEWYRTGINPQERLPFLATYLGHRDINSTLVYITVTQDLLHLANERFRAVGAPCLNLKREVQP</sequence>
<organism evidence="6 7">
    <name type="scientific">Aminobacter anthyllidis</name>
    <dbReference type="NCBI Taxonomy" id="1035067"/>
    <lineage>
        <taxon>Bacteria</taxon>
        <taxon>Pseudomonadati</taxon>
        <taxon>Pseudomonadota</taxon>
        <taxon>Alphaproteobacteria</taxon>
        <taxon>Hyphomicrobiales</taxon>
        <taxon>Phyllobacteriaceae</taxon>
        <taxon>Aminobacter</taxon>
    </lineage>
</organism>
<gene>
    <name evidence="6" type="ORF">J1C56_30240</name>
</gene>
<keyword evidence="7" id="KW-1185">Reference proteome</keyword>
<name>A0A9X1AH10_9HYPH</name>
<feature type="domain" description="Tyr recombinase" evidence="5">
    <location>
        <begin position="233"/>
        <end position="438"/>
    </location>
</feature>
<evidence type="ECO:0000256" key="3">
    <source>
        <dbReference type="ARBA" id="ARBA00023125"/>
    </source>
</evidence>
<dbReference type="InterPro" id="IPR013762">
    <property type="entry name" value="Integrase-like_cat_sf"/>
</dbReference>
<evidence type="ECO:0000256" key="1">
    <source>
        <dbReference type="ARBA" id="ARBA00008857"/>
    </source>
</evidence>
<evidence type="ECO:0000259" key="5">
    <source>
        <dbReference type="PROSITE" id="PS51898"/>
    </source>
</evidence>
<evidence type="ECO:0000313" key="6">
    <source>
        <dbReference type="EMBL" id="MBT1159835.1"/>
    </source>
</evidence>
<proteinExistence type="inferred from homology"/>
<accession>A0A9X1AH10</accession>